<dbReference type="AlphaFoldDB" id="A0A7R8VCP6"/>
<dbReference type="SMART" id="SM00449">
    <property type="entry name" value="SPRY"/>
    <property type="match status" value="1"/>
</dbReference>
<dbReference type="InterPro" id="IPR043136">
    <property type="entry name" value="B30.2/SPRY_sf"/>
</dbReference>
<protein>
    <recommendedName>
        <fullName evidence="4">SPRY domain-containing SOCS box protein 3</fullName>
    </recommendedName>
</protein>
<dbReference type="GO" id="GO:0019005">
    <property type="term" value="C:SCF ubiquitin ligase complex"/>
    <property type="evidence" value="ECO:0007669"/>
    <property type="project" value="TreeGrafter"/>
</dbReference>
<dbReference type="FunFam" id="2.60.120.920:FF:000078">
    <property type="entry name" value="GD12021"/>
    <property type="match status" value="1"/>
</dbReference>
<dbReference type="Pfam" id="PF00622">
    <property type="entry name" value="SPRY"/>
    <property type="match status" value="1"/>
</dbReference>
<sequence>MAVSRSSQEWPVCLCATAVRIIGPGTAGTAATRLDIRLRTKVIGRDCAIIVTSTPPAIHHNLTTLKSHPRSSVYHNWLNDCNPLSSKFDMCHLLFVDMVRLYGPGLRVAYFHPNWSSGTAGVRGTRVLNNGRYYWEVCVSQRVFGTSMMFGVGTRRARLHVDAFMNLLGEDEQGWGLSHKGLLWHGGRWTHYTKPFRENVATTVGVLFDGIAGTITYYKDGINLGVAFKGLHEVREPLYPIVCSTAAKTEMTLAVMKRDFVNLQDRCRAVILKRVRSPNQLDRLRLPARIKAYLGEPMSETVQPFQPVNKYVLNSM</sequence>
<dbReference type="GO" id="GO:0005634">
    <property type="term" value="C:nucleus"/>
    <property type="evidence" value="ECO:0007669"/>
    <property type="project" value="UniProtKB-SubCell"/>
</dbReference>
<dbReference type="InterPro" id="IPR050672">
    <property type="entry name" value="FBXO45-Fsn/SPSB_families"/>
</dbReference>
<dbReference type="Gene3D" id="2.60.120.920">
    <property type="match status" value="1"/>
</dbReference>
<evidence type="ECO:0000313" key="9">
    <source>
        <dbReference type="EMBL" id="CAD7194717.1"/>
    </source>
</evidence>
<dbReference type="SUPFAM" id="SSF158235">
    <property type="entry name" value="SOCS box-like"/>
    <property type="match status" value="1"/>
</dbReference>
<comment type="subcellular location">
    <subcellularLocation>
        <location evidence="2">Cytoplasm</location>
    </subcellularLocation>
    <subcellularLocation>
        <location evidence="1">Nucleus</location>
    </subcellularLocation>
</comment>
<gene>
    <name evidence="9" type="ORF">TDIB3V08_LOCUS1133</name>
</gene>
<dbReference type="PANTHER" id="PTHR12245">
    <property type="entry name" value="SPRY DOMAIN CONTAINING SOCS BOX PROTEIN"/>
    <property type="match status" value="1"/>
</dbReference>
<evidence type="ECO:0000259" key="8">
    <source>
        <dbReference type="PROSITE" id="PS50225"/>
    </source>
</evidence>
<accession>A0A7R8VCP6</accession>
<dbReference type="InterPro" id="IPR003877">
    <property type="entry name" value="SPRY_dom"/>
</dbReference>
<dbReference type="GO" id="GO:0005737">
    <property type="term" value="C:cytoplasm"/>
    <property type="evidence" value="ECO:0007669"/>
    <property type="project" value="UniProtKB-SubCell"/>
</dbReference>
<evidence type="ECO:0000259" key="7">
    <source>
        <dbReference type="PROSITE" id="PS50188"/>
    </source>
</evidence>
<evidence type="ECO:0000256" key="6">
    <source>
        <dbReference type="ARBA" id="ARBA00023242"/>
    </source>
</evidence>
<dbReference type="InterPro" id="IPR036036">
    <property type="entry name" value="SOCS_box-like_dom_sf"/>
</dbReference>
<dbReference type="GO" id="GO:0035556">
    <property type="term" value="P:intracellular signal transduction"/>
    <property type="evidence" value="ECO:0007669"/>
    <property type="project" value="InterPro"/>
</dbReference>
<keyword evidence="5" id="KW-0963">Cytoplasm</keyword>
<dbReference type="SUPFAM" id="SSF49899">
    <property type="entry name" value="Concanavalin A-like lectins/glucanases"/>
    <property type="match status" value="1"/>
</dbReference>
<name>A0A7R8VCP6_TIMDO</name>
<dbReference type="InterPro" id="IPR035754">
    <property type="entry name" value="SPRY_SPSB3"/>
</dbReference>
<dbReference type="InterPro" id="IPR013320">
    <property type="entry name" value="ConA-like_dom_sf"/>
</dbReference>
<evidence type="ECO:0000256" key="4">
    <source>
        <dbReference type="ARBA" id="ARBA00014684"/>
    </source>
</evidence>
<proteinExistence type="inferred from homology"/>
<keyword evidence="6" id="KW-0539">Nucleus</keyword>
<feature type="domain" description="SOCS box" evidence="8">
    <location>
        <begin position="262"/>
        <end position="300"/>
    </location>
</feature>
<dbReference type="InterPro" id="IPR001496">
    <property type="entry name" value="SOCS_box"/>
</dbReference>
<dbReference type="GO" id="GO:0043161">
    <property type="term" value="P:proteasome-mediated ubiquitin-dependent protein catabolic process"/>
    <property type="evidence" value="ECO:0007669"/>
    <property type="project" value="TreeGrafter"/>
</dbReference>
<dbReference type="CDD" id="cd12876">
    <property type="entry name" value="SPRY_SOCS3"/>
    <property type="match status" value="1"/>
</dbReference>
<organism evidence="9">
    <name type="scientific">Timema douglasi</name>
    <name type="common">Walking stick</name>
    <dbReference type="NCBI Taxonomy" id="61478"/>
    <lineage>
        <taxon>Eukaryota</taxon>
        <taxon>Metazoa</taxon>
        <taxon>Ecdysozoa</taxon>
        <taxon>Arthropoda</taxon>
        <taxon>Hexapoda</taxon>
        <taxon>Insecta</taxon>
        <taxon>Pterygota</taxon>
        <taxon>Neoptera</taxon>
        <taxon>Polyneoptera</taxon>
        <taxon>Phasmatodea</taxon>
        <taxon>Timematodea</taxon>
        <taxon>Timematoidea</taxon>
        <taxon>Timematidae</taxon>
        <taxon>Timema</taxon>
    </lineage>
</organism>
<evidence type="ECO:0000256" key="5">
    <source>
        <dbReference type="ARBA" id="ARBA00022490"/>
    </source>
</evidence>
<dbReference type="PROSITE" id="PS50225">
    <property type="entry name" value="SOCS"/>
    <property type="match status" value="1"/>
</dbReference>
<dbReference type="PANTHER" id="PTHR12245:SF12">
    <property type="entry name" value="SPRY DOMAIN-CONTAINING SOCS BOX PROTEIN 3"/>
    <property type="match status" value="1"/>
</dbReference>
<dbReference type="PROSITE" id="PS50188">
    <property type="entry name" value="B302_SPRY"/>
    <property type="match status" value="1"/>
</dbReference>
<evidence type="ECO:0000256" key="1">
    <source>
        <dbReference type="ARBA" id="ARBA00004123"/>
    </source>
</evidence>
<feature type="domain" description="B30.2/SPRY" evidence="7">
    <location>
        <begin position="59"/>
        <end position="260"/>
    </location>
</feature>
<dbReference type="InterPro" id="IPR001870">
    <property type="entry name" value="B30.2/SPRY"/>
</dbReference>
<comment type="similarity">
    <text evidence="3">Belongs to the SPSB family.</text>
</comment>
<evidence type="ECO:0000256" key="2">
    <source>
        <dbReference type="ARBA" id="ARBA00004496"/>
    </source>
</evidence>
<evidence type="ECO:0000256" key="3">
    <source>
        <dbReference type="ARBA" id="ARBA00010910"/>
    </source>
</evidence>
<dbReference type="EMBL" id="OA564554">
    <property type="protein sequence ID" value="CAD7194717.1"/>
    <property type="molecule type" value="Genomic_DNA"/>
</dbReference>
<reference evidence="9" key="1">
    <citation type="submission" date="2020-11" db="EMBL/GenBank/DDBJ databases">
        <authorList>
            <person name="Tran Van P."/>
        </authorList>
    </citation>
    <scope>NUCLEOTIDE SEQUENCE</scope>
</reference>